<gene>
    <name evidence="1" type="ORF">HanXRQr2_Chr11g0484841</name>
</gene>
<dbReference type="Gramene" id="mRNA:HanXRQr2_Chr11g0484841">
    <property type="protein sequence ID" value="CDS:HanXRQr2_Chr11g0484841.1"/>
    <property type="gene ID" value="HanXRQr2_Chr11g0484841"/>
</dbReference>
<name>A0A9K3MZJ2_HELAN</name>
<reference evidence="1" key="1">
    <citation type="journal article" date="2017" name="Nature">
        <title>The sunflower genome provides insights into oil metabolism, flowering and Asterid evolution.</title>
        <authorList>
            <person name="Badouin H."/>
            <person name="Gouzy J."/>
            <person name="Grassa C.J."/>
            <person name="Murat F."/>
            <person name="Staton S.E."/>
            <person name="Cottret L."/>
            <person name="Lelandais-Briere C."/>
            <person name="Owens G.L."/>
            <person name="Carrere S."/>
            <person name="Mayjonade B."/>
            <person name="Legrand L."/>
            <person name="Gill N."/>
            <person name="Kane N.C."/>
            <person name="Bowers J.E."/>
            <person name="Hubner S."/>
            <person name="Bellec A."/>
            <person name="Berard A."/>
            <person name="Berges H."/>
            <person name="Blanchet N."/>
            <person name="Boniface M.C."/>
            <person name="Brunel D."/>
            <person name="Catrice O."/>
            <person name="Chaidir N."/>
            <person name="Claudel C."/>
            <person name="Donnadieu C."/>
            <person name="Faraut T."/>
            <person name="Fievet G."/>
            <person name="Helmstetter N."/>
            <person name="King M."/>
            <person name="Knapp S.J."/>
            <person name="Lai Z."/>
            <person name="Le Paslier M.C."/>
            <person name="Lippi Y."/>
            <person name="Lorenzon L."/>
            <person name="Mandel J.R."/>
            <person name="Marage G."/>
            <person name="Marchand G."/>
            <person name="Marquand E."/>
            <person name="Bret-Mestries E."/>
            <person name="Morien E."/>
            <person name="Nambeesan S."/>
            <person name="Nguyen T."/>
            <person name="Pegot-Espagnet P."/>
            <person name="Pouilly N."/>
            <person name="Raftis F."/>
            <person name="Sallet E."/>
            <person name="Schiex T."/>
            <person name="Thomas J."/>
            <person name="Vandecasteele C."/>
            <person name="Vares D."/>
            <person name="Vear F."/>
            <person name="Vautrin S."/>
            <person name="Crespi M."/>
            <person name="Mangin B."/>
            <person name="Burke J.M."/>
            <person name="Salse J."/>
            <person name="Munos S."/>
            <person name="Vincourt P."/>
            <person name="Rieseberg L.H."/>
            <person name="Langlade N.B."/>
        </authorList>
    </citation>
    <scope>NUCLEOTIDE SEQUENCE</scope>
    <source>
        <tissue evidence="1">Leaves</tissue>
    </source>
</reference>
<dbReference type="EMBL" id="MNCJ02000326">
    <property type="protein sequence ID" value="KAF5781537.1"/>
    <property type="molecule type" value="Genomic_DNA"/>
</dbReference>
<organism evidence="1 2">
    <name type="scientific">Helianthus annuus</name>
    <name type="common">Common sunflower</name>
    <dbReference type="NCBI Taxonomy" id="4232"/>
    <lineage>
        <taxon>Eukaryota</taxon>
        <taxon>Viridiplantae</taxon>
        <taxon>Streptophyta</taxon>
        <taxon>Embryophyta</taxon>
        <taxon>Tracheophyta</taxon>
        <taxon>Spermatophyta</taxon>
        <taxon>Magnoliopsida</taxon>
        <taxon>eudicotyledons</taxon>
        <taxon>Gunneridae</taxon>
        <taxon>Pentapetalae</taxon>
        <taxon>asterids</taxon>
        <taxon>campanulids</taxon>
        <taxon>Asterales</taxon>
        <taxon>Asteraceae</taxon>
        <taxon>Asteroideae</taxon>
        <taxon>Heliantheae alliance</taxon>
        <taxon>Heliantheae</taxon>
        <taxon>Helianthus</taxon>
    </lineage>
</organism>
<evidence type="ECO:0000313" key="1">
    <source>
        <dbReference type="EMBL" id="KAF5781537.1"/>
    </source>
</evidence>
<comment type="caution">
    <text evidence="1">The sequence shown here is derived from an EMBL/GenBank/DDBJ whole genome shotgun (WGS) entry which is preliminary data.</text>
</comment>
<protein>
    <submittedName>
        <fullName evidence="1">Uncharacterized protein</fullName>
    </submittedName>
</protein>
<accession>A0A9K3MZJ2</accession>
<sequence length="90" mass="9465">MSCLASASISFEPHGAKAVLSSSYLIVPLLSVSMVVNNDLNPWISSADKFSAMTLRASFLSLFIAPNCFIRDQTALSIGLSDAPGCSVPI</sequence>
<evidence type="ECO:0000313" key="2">
    <source>
        <dbReference type="Proteomes" id="UP000215914"/>
    </source>
</evidence>
<keyword evidence="2" id="KW-1185">Reference proteome</keyword>
<proteinExistence type="predicted"/>
<dbReference type="AlphaFoldDB" id="A0A9K3MZJ2"/>
<dbReference type="Proteomes" id="UP000215914">
    <property type="component" value="Unassembled WGS sequence"/>
</dbReference>
<reference evidence="1" key="2">
    <citation type="submission" date="2020-06" db="EMBL/GenBank/DDBJ databases">
        <title>Helianthus annuus Genome sequencing and assembly Release 2.</title>
        <authorList>
            <person name="Gouzy J."/>
            <person name="Langlade N."/>
            <person name="Munos S."/>
        </authorList>
    </citation>
    <scope>NUCLEOTIDE SEQUENCE</scope>
    <source>
        <tissue evidence="1">Leaves</tissue>
    </source>
</reference>